<dbReference type="PANTHER" id="PTHR33845:SF1">
    <property type="entry name" value="C2H2-TYPE DOMAIN-CONTAINING PROTEIN"/>
    <property type="match status" value="1"/>
</dbReference>
<protein>
    <recommendedName>
        <fullName evidence="3">C2H2-type domain-containing protein</fullName>
    </recommendedName>
</protein>
<dbReference type="OrthoDB" id="6141877at2759"/>
<dbReference type="AlphaFoldDB" id="A0A8S3TX01"/>
<evidence type="ECO:0008006" key="3">
    <source>
        <dbReference type="Google" id="ProtNLM"/>
    </source>
</evidence>
<comment type="caution">
    <text evidence="1">The sequence shown here is derived from an EMBL/GenBank/DDBJ whole genome shotgun (WGS) entry which is preliminary data.</text>
</comment>
<evidence type="ECO:0000313" key="2">
    <source>
        <dbReference type="Proteomes" id="UP000683360"/>
    </source>
</evidence>
<evidence type="ECO:0000313" key="1">
    <source>
        <dbReference type="EMBL" id="CAG2234364.1"/>
    </source>
</evidence>
<dbReference type="PANTHER" id="PTHR33845">
    <property type="entry name" value="C2H2-TYPE DOMAIN-CONTAINING PROTEIN"/>
    <property type="match status" value="1"/>
</dbReference>
<accession>A0A8S3TX01</accession>
<organism evidence="1 2">
    <name type="scientific">Mytilus edulis</name>
    <name type="common">Blue mussel</name>
    <dbReference type="NCBI Taxonomy" id="6550"/>
    <lineage>
        <taxon>Eukaryota</taxon>
        <taxon>Metazoa</taxon>
        <taxon>Spiralia</taxon>
        <taxon>Lophotrochozoa</taxon>
        <taxon>Mollusca</taxon>
        <taxon>Bivalvia</taxon>
        <taxon>Autobranchia</taxon>
        <taxon>Pteriomorphia</taxon>
        <taxon>Mytilida</taxon>
        <taxon>Mytiloidea</taxon>
        <taxon>Mytilidae</taxon>
        <taxon>Mytilinae</taxon>
        <taxon>Mytilus</taxon>
    </lineage>
</organism>
<sequence length="757" mass="85873">MFPALSHLLERNANRRKRVYCEIPPLASTHPDTTTSDITKFRSKNTRKKERQLTFANVVTIRNKIGIVIPVGTSVCANCRRSICSPVPEEKIDKEEEKEISCTAFLNEKDNHRRNVNTYNSKSFYNDDPMQEMFETDSFPSTCEQADLSQETVQSFEGIDYFIAEGGRAFQDICNVVQELCQVGALTDQRAKDYAEIVQECKRYLKTDFKVHISELATVPDHCSIFALSDKEEAFSCLCGHNHEMVCCNCEQISELLSSLNSLIANSDLKEKEDCRDDYQYKLSQAQTNIFSWKTHIIRTCHQEKAKTEIMNTMGPNDILIVLDWAMKFLPRRYREDQSNWFAKRGLSWHIGVAFRRRNVIESLAFNHIFNGQIPQDSYATSAVILDIVNDLKEQDNSIDKIHLWSDNAGCYKSSETIYALYCSKFVTSYDFCEAQSGKGACDRTAATLKSSIRRYINQGNDVLTATQMKEAIEKTSKKVRYVVKVVETDTSATHPHQKVQVPSISAMNNFEFVENGVKVWRHYKLGAGKLVPLNLADVIVPKLRIIENPSEIVDFHPLVQSSSSVSSSSTTAASASSSSTQQSEDIFTCTNDGCTASFNSHQDFNNHLILDNCEIHSERVSKADVLKTKYVDKLAESQVNSKEITLTGNCGEMEGEHHLSRGWAIKTDRKNKRFSDNQKNFLIERFNIGLQTGHKEDPENVAVVMRSVKKADGTRRFSIEEFLTPQQITSFFSRHCRKNGALREQAISDIESSLLN</sequence>
<gene>
    <name evidence="1" type="ORF">MEDL_46994</name>
</gene>
<keyword evidence="2" id="KW-1185">Reference proteome</keyword>
<proteinExistence type="predicted"/>
<name>A0A8S3TX01_MYTED</name>
<dbReference type="EMBL" id="CAJPWZ010002235">
    <property type="protein sequence ID" value="CAG2234364.1"/>
    <property type="molecule type" value="Genomic_DNA"/>
</dbReference>
<dbReference type="Proteomes" id="UP000683360">
    <property type="component" value="Unassembled WGS sequence"/>
</dbReference>
<reference evidence="1" key="1">
    <citation type="submission" date="2021-03" db="EMBL/GenBank/DDBJ databases">
        <authorList>
            <person name="Bekaert M."/>
        </authorList>
    </citation>
    <scope>NUCLEOTIDE SEQUENCE</scope>
</reference>